<proteinExistence type="predicted"/>
<accession>A0ABY5LKB2</accession>
<sequence length="50" mass="5932">MSLFLTASVVELKVDKRVIHKRDRHNTTEQCYRVGEPLLFAVFHLFFPIE</sequence>
<gene>
    <name evidence="1" type="ORF">NP165_04275</name>
</gene>
<dbReference type="RefSeq" id="WP_257085081.1">
    <property type="nucleotide sequence ID" value="NZ_CP102096.1"/>
</dbReference>
<keyword evidence="2" id="KW-1185">Reference proteome</keyword>
<organism evidence="1 2">
    <name type="scientific">Vibrio japonicus</name>
    <dbReference type="NCBI Taxonomy" id="1824638"/>
    <lineage>
        <taxon>Bacteria</taxon>
        <taxon>Pseudomonadati</taxon>
        <taxon>Pseudomonadota</taxon>
        <taxon>Gammaproteobacteria</taxon>
        <taxon>Vibrionales</taxon>
        <taxon>Vibrionaceae</taxon>
        <taxon>Vibrio</taxon>
    </lineage>
</organism>
<name>A0ABY5LKB2_9VIBR</name>
<evidence type="ECO:0000313" key="2">
    <source>
        <dbReference type="Proteomes" id="UP001058602"/>
    </source>
</evidence>
<reference evidence="1" key="1">
    <citation type="submission" date="2022-07" db="EMBL/GenBank/DDBJ databases">
        <title>Complete genome of Vibrio japonicus strain JCM 31412T and phylogenomic assessment of the Nereis clade of the genus Vibrio.</title>
        <authorList>
            <person name="Shlafstein M.D."/>
            <person name="Emsley S.A."/>
            <person name="Ushijima B."/>
            <person name="Videau P."/>
            <person name="Saw J.H."/>
        </authorList>
    </citation>
    <scope>NUCLEOTIDE SEQUENCE</scope>
    <source>
        <strain evidence="1">JCM 31412</strain>
    </source>
</reference>
<dbReference type="Proteomes" id="UP001058602">
    <property type="component" value="Chromosome 1"/>
</dbReference>
<evidence type="ECO:0000313" key="1">
    <source>
        <dbReference type="EMBL" id="UUM31356.1"/>
    </source>
</evidence>
<dbReference type="EMBL" id="CP102096">
    <property type="protein sequence ID" value="UUM31356.1"/>
    <property type="molecule type" value="Genomic_DNA"/>
</dbReference>
<protein>
    <submittedName>
        <fullName evidence="1">Uncharacterized protein</fullName>
    </submittedName>
</protein>